<name>A0A2N3N6H4_9PEZI</name>
<dbReference type="UniPathway" id="UPA00545">
    <property type="reaction ID" value="UER00824"/>
</dbReference>
<evidence type="ECO:0000256" key="9">
    <source>
        <dbReference type="ARBA" id="ARBA00023239"/>
    </source>
</evidence>
<protein>
    <recommendedName>
        <fullName evidence="5">pectate lyase</fullName>
        <ecNumber evidence="5">4.2.2.2</ecNumber>
    </recommendedName>
</protein>
<gene>
    <name evidence="13" type="ORF">jhhlp_006665</name>
</gene>
<dbReference type="PRINTS" id="PR00807">
    <property type="entry name" value="AMBALLERGEN"/>
</dbReference>
<keyword evidence="8" id="KW-0106">Calcium</keyword>
<keyword evidence="7 11" id="KW-0732">Signal</keyword>
<reference evidence="13 14" key="1">
    <citation type="journal article" date="2017" name="G3 (Bethesda)">
        <title>First Draft Genome Sequence of the Pathogenic Fungus Lomentospora prolificans (Formerly Scedosporium prolificans).</title>
        <authorList>
            <person name="Luo R."/>
            <person name="Zimin A."/>
            <person name="Workman R."/>
            <person name="Fan Y."/>
            <person name="Pertea G."/>
            <person name="Grossman N."/>
            <person name="Wear M.P."/>
            <person name="Jia B."/>
            <person name="Miller H."/>
            <person name="Casadevall A."/>
            <person name="Timp W."/>
            <person name="Zhang S.X."/>
            <person name="Salzberg S.L."/>
        </authorList>
    </citation>
    <scope>NUCLEOTIDE SEQUENCE [LARGE SCALE GENOMIC DNA]</scope>
    <source>
        <strain evidence="13 14">JHH-5317</strain>
    </source>
</reference>
<dbReference type="GO" id="GO:0030570">
    <property type="term" value="F:pectate lyase activity"/>
    <property type="evidence" value="ECO:0007669"/>
    <property type="project" value="UniProtKB-EC"/>
</dbReference>
<dbReference type="InterPro" id="IPR011050">
    <property type="entry name" value="Pectin_lyase_fold/virulence"/>
</dbReference>
<dbReference type="Proteomes" id="UP000233524">
    <property type="component" value="Unassembled WGS sequence"/>
</dbReference>
<feature type="signal peptide" evidence="11">
    <location>
        <begin position="1"/>
        <end position="17"/>
    </location>
</feature>
<feature type="domain" description="Pectate lyase" evidence="12">
    <location>
        <begin position="57"/>
        <end position="269"/>
    </location>
</feature>
<dbReference type="VEuPathDB" id="FungiDB:jhhlp_006665"/>
<evidence type="ECO:0000256" key="5">
    <source>
        <dbReference type="ARBA" id="ARBA00012272"/>
    </source>
</evidence>
<evidence type="ECO:0000256" key="11">
    <source>
        <dbReference type="SAM" id="SignalP"/>
    </source>
</evidence>
<dbReference type="InterPro" id="IPR018082">
    <property type="entry name" value="AmbAllergen"/>
</dbReference>
<dbReference type="Gene3D" id="2.160.20.10">
    <property type="entry name" value="Single-stranded right-handed beta-helix, Pectin lyase-like"/>
    <property type="match status" value="1"/>
</dbReference>
<evidence type="ECO:0000256" key="7">
    <source>
        <dbReference type="ARBA" id="ARBA00022729"/>
    </source>
</evidence>
<proteinExistence type="inferred from homology"/>
<dbReference type="GO" id="GO:0005576">
    <property type="term" value="C:extracellular region"/>
    <property type="evidence" value="ECO:0007669"/>
    <property type="project" value="UniProtKB-SubCell"/>
</dbReference>
<keyword evidence="10" id="KW-0624">Polysaccharide degradation</keyword>
<evidence type="ECO:0000256" key="10">
    <source>
        <dbReference type="RuleBase" id="RU361173"/>
    </source>
</evidence>
<dbReference type="GO" id="GO:0046872">
    <property type="term" value="F:metal ion binding"/>
    <property type="evidence" value="ECO:0007669"/>
    <property type="project" value="UniProtKB-KW"/>
</dbReference>
<dbReference type="PANTHER" id="PTHR31683:SF18">
    <property type="entry name" value="PECTATE LYASE 21-RELATED"/>
    <property type="match status" value="1"/>
</dbReference>
<dbReference type="STRING" id="41688.A0A2N3N6H4"/>
<feature type="chain" id="PRO_5014788104" description="pectate lyase" evidence="11">
    <location>
        <begin position="18"/>
        <end position="331"/>
    </location>
</feature>
<sequence>MRFSSIFNFALLGLAAAVPTPTVEQGATGVLGKRASSITESCSIGYASTNGGTTGGKGGSTTTVSTLAQFTKAAESSGKLNIVVKGSISGSTKVRVASDKTIVGASGSKITGVGLYIKGQKNVIVRNLKIAKVKASNGDAIGIEASTNVWVDHCDLSSDMSNGKDYYDGLLDINKGSDYITVSNTYLHDHYKTSLVGHSDSQTSDKGKLHVTYANCYWKNTNSRNALVRFGTVHMYNNYFSGIQASGINSRMGAQVRVESSVWENSKKAIISEDSSEVGYVTVSDVSYGGSENTAPKGDFSSSKIPYSFSLYGKGNVKSRIPSEAGQLLSF</sequence>
<comment type="caution">
    <text evidence="13">The sequence shown here is derived from an EMBL/GenBank/DDBJ whole genome shotgun (WGS) entry which is preliminary data.</text>
</comment>
<dbReference type="InterPro" id="IPR045032">
    <property type="entry name" value="PEL"/>
</dbReference>
<evidence type="ECO:0000256" key="2">
    <source>
        <dbReference type="ARBA" id="ARBA00001913"/>
    </source>
</evidence>
<comment type="pathway">
    <text evidence="3">Glycan metabolism; pectin degradation; 2-dehydro-3-deoxy-D-gluconate from pectin: step 2/5.</text>
</comment>
<dbReference type="InterPro" id="IPR002022">
    <property type="entry name" value="Pec_lyase"/>
</dbReference>
<accession>A0A2N3N6H4</accession>
<dbReference type="PANTHER" id="PTHR31683">
    <property type="entry name" value="PECTATE LYASE 18-RELATED"/>
    <property type="match status" value="1"/>
</dbReference>
<dbReference type="InterPro" id="IPR012334">
    <property type="entry name" value="Pectin_lyas_fold"/>
</dbReference>
<organism evidence="13 14">
    <name type="scientific">Lomentospora prolificans</name>
    <dbReference type="NCBI Taxonomy" id="41688"/>
    <lineage>
        <taxon>Eukaryota</taxon>
        <taxon>Fungi</taxon>
        <taxon>Dikarya</taxon>
        <taxon>Ascomycota</taxon>
        <taxon>Pezizomycotina</taxon>
        <taxon>Sordariomycetes</taxon>
        <taxon>Hypocreomycetidae</taxon>
        <taxon>Microascales</taxon>
        <taxon>Microascaceae</taxon>
        <taxon>Lomentospora</taxon>
    </lineage>
</organism>
<keyword evidence="14" id="KW-1185">Reference proteome</keyword>
<keyword evidence="10" id="KW-0119">Carbohydrate metabolism</keyword>
<comment type="similarity">
    <text evidence="4 10">Belongs to the polysaccharide lyase 1 family.</text>
</comment>
<evidence type="ECO:0000313" key="13">
    <source>
        <dbReference type="EMBL" id="PKS08053.1"/>
    </source>
</evidence>
<evidence type="ECO:0000256" key="6">
    <source>
        <dbReference type="ARBA" id="ARBA00022723"/>
    </source>
</evidence>
<dbReference type="EMBL" id="NLAX01000701">
    <property type="protein sequence ID" value="PKS08053.1"/>
    <property type="molecule type" value="Genomic_DNA"/>
</dbReference>
<keyword evidence="10" id="KW-0964">Secreted</keyword>
<evidence type="ECO:0000256" key="8">
    <source>
        <dbReference type="ARBA" id="ARBA00022837"/>
    </source>
</evidence>
<evidence type="ECO:0000256" key="3">
    <source>
        <dbReference type="ARBA" id="ARBA00005220"/>
    </source>
</evidence>
<dbReference type="EC" id="4.2.2.2" evidence="5"/>
<dbReference type="InParanoid" id="A0A2N3N6H4"/>
<comment type="cofactor">
    <cofactor evidence="2">
        <name>Ca(2+)</name>
        <dbReference type="ChEBI" id="CHEBI:29108"/>
    </cofactor>
</comment>
<dbReference type="AlphaFoldDB" id="A0A2N3N6H4"/>
<evidence type="ECO:0000259" key="12">
    <source>
        <dbReference type="SMART" id="SM00656"/>
    </source>
</evidence>
<dbReference type="SUPFAM" id="SSF51126">
    <property type="entry name" value="Pectin lyase-like"/>
    <property type="match status" value="1"/>
</dbReference>
<evidence type="ECO:0000256" key="1">
    <source>
        <dbReference type="ARBA" id="ARBA00000695"/>
    </source>
</evidence>
<keyword evidence="6" id="KW-0479">Metal-binding</keyword>
<dbReference type="GO" id="GO:0045490">
    <property type="term" value="P:pectin catabolic process"/>
    <property type="evidence" value="ECO:0007669"/>
    <property type="project" value="UniProtKB-UniPathway"/>
</dbReference>
<comment type="catalytic activity">
    <reaction evidence="1">
        <text>Eliminative cleavage of (1-&gt;4)-alpha-D-galacturonan to give oligosaccharides with 4-deoxy-alpha-D-galact-4-enuronosyl groups at their non-reducing ends.</text>
        <dbReference type="EC" id="4.2.2.2"/>
    </reaction>
</comment>
<evidence type="ECO:0000256" key="4">
    <source>
        <dbReference type="ARBA" id="ARBA00010980"/>
    </source>
</evidence>
<evidence type="ECO:0000313" key="14">
    <source>
        <dbReference type="Proteomes" id="UP000233524"/>
    </source>
</evidence>
<keyword evidence="9 10" id="KW-0456">Lyase</keyword>
<comment type="subcellular location">
    <subcellularLocation>
        <location evidence="10">Secreted</location>
    </subcellularLocation>
</comment>
<dbReference type="Pfam" id="PF00544">
    <property type="entry name" value="Pectate_lyase_4"/>
    <property type="match status" value="1"/>
</dbReference>
<dbReference type="OrthoDB" id="1637350at2759"/>
<dbReference type="SMART" id="SM00656">
    <property type="entry name" value="Amb_all"/>
    <property type="match status" value="1"/>
</dbReference>